<keyword evidence="1" id="KW-0472">Membrane</keyword>
<dbReference type="GeneID" id="10289526"/>
<feature type="transmembrane region" description="Helical" evidence="1">
    <location>
        <begin position="175"/>
        <end position="203"/>
    </location>
</feature>
<name>F0QVQ1_VULM7</name>
<accession>F0QVQ1</accession>
<dbReference type="EMBL" id="CP002529">
    <property type="protein sequence ID" value="ADY02075.1"/>
    <property type="molecule type" value="Genomic_DNA"/>
</dbReference>
<dbReference type="eggNOG" id="arCOG03812">
    <property type="taxonomic scope" value="Archaea"/>
</dbReference>
<dbReference type="Proteomes" id="UP000007485">
    <property type="component" value="Chromosome"/>
</dbReference>
<dbReference type="InterPro" id="IPR018650">
    <property type="entry name" value="STSV1_Orf64"/>
</dbReference>
<evidence type="ECO:0008006" key="4">
    <source>
        <dbReference type="Google" id="ProtNLM"/>
    </source>
</evidence>
<feature type="transmembrane region" description="Helical" evidence="1">
    <location>
        <begin position="215"/>
        <end position="234"/>
    </location>
</feature>
<dbReference type="AlphaFoldDB" id="F0QVQ1"/>
<keyword evidence="1" id="KW-0812">Transmembrane</keyword>
<reference evidence="2 3" key="1">
    <citation type="journal article" date="2011" name="J. Bacteriol.">
        <title>Complete genome sequence of 'Vulcanisaeta moutnovskia' strain 768-28, a novel member of the hyperthermophilic crenarchaeal genus vulcanisaeta.</title>
        <authorList>
            <person name="Gumerov V.M."/>
            <person name="Mardanov A.V."/>
            <person name="Beletsky A.V."/>
            <person name="Prokofeva M.I."/>
            <person name="Bonch-Osmolovskaya E.A."/>
            <person name="Ravin N.V."/>
            <person name="Skryabin K.G."/>
        </authorList>
    </citation>
    <scope>NUCLEOTIDE SEQUENCE [LARGE SCALE GENOMIC DNA]</scope>
    <source>
        <strain evidence="2 3">768-28</strain>
    </source>
</reference>
<keyword evidence="3" id="KW-1185">Reference proteome</keyword>
<gene>
    <name evidence="2" type="ordered locus">VMUT_1874</name>
</gene>
<feature type="transmembrane region" description="Helical" evidence="1">
    <location>
        <begin position="102"/>
        <end position="121"/>
    </location>
</feature>
<dbReference type="Pfam" id="PF09852">
    <property type="entry name" value="DUF2079"/>
    <property type="match status" value="1"/>
</dbReference>
<evidence type="ECO:0000313" key="2">
    <source>
        <dbReference type="EMBL" id="ADY02075.1"/>
    </source>
</evidence>
<evidence type="ECO:0000256" key="1">
    <source>
        <dbReference type="SAM" id="Phobius"/>
    </source>
</evidence>
<feature type="transmembrane region" description="Helical" evidence="1">
    <location>
        <begin position="7"/>
        <end position="28"/>
    </location>
</feature>
<dbReference type="RefSeq" id="WP_013605237.1">
    <property type="nucleotide sequence ID" value="NC_015151.1"/>
</dbReference>
<dbReference type="eggNOG" id="arCOG02488">
    <property type="taxonomic scope" value="Archaea"/>
</dbReference>
<dbReference type="STRING" id="985053.VMUT_1874"/>
<proteinExistence type="predicted"/>
<sequence>MRRPVSASGLVVYLGIAVYIVLMSYYTLLKYLTFHTHAADLGVFAQALASTLYYHRLLYESVDVAIIPRPGPIGYSFLDVHFSPTLFLFLPIYAVYPSPATLLVAQTILIALGALPIYWLGKYLGRDWLGAFFAIIYLVNPLVQGVNSFDFHMEAIFMPLALYSTYFLITRRWRIYYPMLLLTLGTIEFAPIPMTLLGLYYVIINARRRRELIHGVLTIAISMVVLLIALWMKTVLNPLGPTTASPLSGLPEQYASSFSFGILISVIKDPLLIPRLYSMHGTEKFLYFLELYAPTAFTSFLDPLVLPSLTWPLASFLTNDVIYYSPFFQYSSFSIPFIILSSLIAVSKTHTEQQRRLMALILISTLIVLLGVSPLIHFQYQLTRVDYEIWNALRLIPSNATVLVQNNLYPPFSNNINAYTQWYPWLRPEYIVAQPNSPWFTWWGTPYNEYVNAALMEGYGVYMVLGNSLLVLRANYTGKPVICEPVALNITPSTVSLINGQAINGKIAHTSNEPPGTWFMVNVTLPPGQYDIVIQYSWVGPEYLRLLNITLAYIKVNGYTIDLTIDNNESLITIYNKYYGSIAITVYANYVVNTTIYIERFIINGPVCN</sequence>
<feature type="transmembrane region" description="Helical" evidence="1">
    <location>
        <begin position="128"/>
        <end position="149"/>
    </location>
</feature>
<protein>
    <recommendedName>
        <fullName evidence="4">DUF2079 domain-containing protein</fullName>
    </recommendedName>
</protein>
<dbReference type="KEGG" id="vmo:VMUT_1874"/>
<feature type="transmembrane region" description="Helical" evidence="1">
    <location>
        <begin position="321"/>
        <end position="345"/>
    </location>
</feature>
<feature type="transmembrane region" description="Helical" evidence="1">
    <location>
        <begin position="285"/>
        <end position="301"/>
    </location>
</feature>
<dbReference type="OrthoDB" id="44002at2157"/>
<feature type="transmembrane region" description="Helical" evidence="1">
    <location>
        <begin position="357"/>
        <end position="376"/>
    </location>
</feature>
<organism evidence="2 3">
    <name type="scientific">Vulcanisaeta moutnovskia (strain 768-28)</name>
    <dbReference type="NCBI Taxonomy" id="985053"/>
    <lineage>
        <taxon>Archaea</taxon>
        <taxon>Thermoproteota</taxon>
        <taxon>Thermoprotei</taxon>
        <taxon>Thermoproteales</taxon>
        <taxon>Thermoproteaceae</taxon>
        <taxon>Vulcanisaeta</taxon>
    </lineage>
</organism>
<evidence type="ECO:0000313" key="3">
    <source>
        <dbReference type="Proteomes" id="UP000007485"/>
    </source>
</evidence>
<keyword evidence="1" id="KW-1133">Transmembrane helix</keyword>
<dbReference type="HOGENOM" id="CLU_449524_0_0_2"/>